<dbReference type="RefSeq" id="WP_140926328.1">
    <property type="nucleotide sequence ID" value="NZ_VFSU01000006.1"/>
</dbReference>
<proteinExistence type="predicted"/>
<feature type="signal peptide" evidence="1">
    <location>
        <begin position="1"/>
        <end position="18"/>
    </location>
</feature>
<keyword evidence="3" id="KW-1185">Reference proteome</keyword>
<organism evidence="2 3">
    <name type="scientific">Sandaracinobacter neustonicus</name>
    <dbReference type="NCBI Taxonomy" id="1715348"/>
    <lineage>
        <taxon>Bacteria</taxon>
        <taxon>Pseudomonadati</taxon>
        <taxon>Pseudomonadota</taxon>
        <taxon>Alphaproteobacteria</taxon>
        <taxon>Sphingomonadales</taxon>
        <taxon>Sphingosinicellaceae</taxon>
        <taxon>Sandaracinobacter</taxon>
    </lineage>
</organism>
<evidence type="ECO:0000313" key="2">
    <source>
        <dbReference type="EMBL" id="TPE64777.1"/>
    </source>
</evidence>
<dbReference type="EMBL" id="VFSU01000006">
    <property type="protein sequence ID" value="TPE64777.1"/>
    <property type="molecule type" value="Genomic_DNA"/>
</dbReference>
<keyword evidence="1" id="KW-0732">Signal</keyword>
<feature type="chain" id="PRO_5021493724" evidence="1">
    <location>
        <begin position="19"/>
        <end position="574"/>
    </location>
</feature>
<protein>
    <submittedName>
        <fullName evidence="2">Uncharacterized protein</fullName>
    </submittedName>
</protein>
<evidence type="ECO:0000256" key="1">
    <source>
        <dbReference type="SAM" id="SignalP"/>
    </source>
</evidence>
<comment type="caution">
    <text evidence="2">The sequence shown here is derived from an EMBL/GenBank/DDBJ whole genome shotgun (WGS) entry which is preliminary data.</text>
</comment>
<reference evidence="2 3" key="1">
    <citation type="submission" date="2019-06" db="EMBL/GenBank/DDBJ databases">
        <authorList>
            <person name="Lee I."/>
            <person name="Jang G.I."/>
            <person name="Hwang C.Y."/>
        </authorList>
    </citation>
    <scope>NUCLEOTIDE SEQUENCE [LARGE SCALE GENOMIC DNA]</scope>
    <source>
        <strain evidence="2 3">PAMC 28131</strain>
    </source>
</reference>
<name>A0A501XXJ1_9SPHN</name>
<sequence>MSLLVLIASAPASAQASAQAETDQAKAIREAAVIDVPLLLERADASEGNGILWSKGDRPANQLLARATAKPVQVARFAPTGDASDAQLLWRAFPGGEKAAKRSGELKLADGPRTFCGAAGPRSFVCWFDTDGNGEFDEMAEALAERGTKPYHLTIVKSRQPLAKPKPYQILSDDQRPTIPIAISNCDKDYDRPRFVARSTQDQDEPVSYEWHEKDSSFAMCRRGRQVPPTAANAAQIPAGGYLAEIGPLTFAVGPKKNPTLTLIGLTEPDALYRLEAASLVKVAVGPTPVQAQLIARQQFPYPTLLSDKGGTIEQGKLVAGQTLASIPFHHAYRGKLTQDVTITTLLGKRSVSAGTIVYGFPARMQLTWSRGGVPMSMQKAESEFREATMQLTWCAPVQGPPPAKVDERSRGRNGWTAACIPHGAMGTHTVLTGLEPAFAISGVAYDVYTSSNDGPPPIERNDQAEFAAPLRIVYLYDGMDRQLISIAEQIYFGDSLTSQTMKKINMNGRQAVIDIAGAPVELTVTDDAELIVKPAGQPKEGVPPLLTWDQSAMLREQLKKMGLTAVPRQPDDQ</sequence>
<gene>
    <name evidence="2" type="ORF">FJQ54_00595</name>
</gene>
<dbReference type="OrthoDB" id="9757940at2"/>
<accession>A0A501XXJ1</accession>
<dbReference type="Proteomes" id="UP000319897">
    <property type="component" value="Unassembled WGS sequence"/>
</dbReference>
<dbReference type="AlphaFoldDB" id="A0A501XXJ1"/>
<evidence type="ECO:0000313" key="3">
    <source>
        <dbReference type="Proteomes" id="UP000319897"/>
    </source>
</evidence>